<evidence type="ECO:0000313" key="2">
    <source>
        <dbReference type="Proteomes" id="UP001595799"/>
    </source>
</evidence>
<accession>A0ABV8UHW2</accession>
<reference evidence="2" key="1">
    <citation type="journal article" date="2019" name="Int. J. Syst. Evol. Microbiol.">
        <title>The Global Catalogue of Microorganisms (GCM) 10K type strain sequencing project: providing services to taxonomists for standard genome sequencing and annotation.</title>
        <authorList>
            <consortium name="The Broad Institute Genomics Platform"/>
            <consortium name="The Broad Institute Genome Sequencing Center for Infectious Disease"/>
            <person name="Wu L."/>
            <person name="Ma J."/>
        </authorList>
    </citation>
    <scope>NUCLEOTIDE SEQUENCE [LARGE SCALE GENOMIC DNA]</scope>
    <source>
        <strain evidence="2">CECT 8472</strain>
    </source>
</reference>
<sequence length="38" mass="4011">MPEEVATLVAFLAAEEAGFITGQVYTVDGGRTTKLNLP</sequence>
<organism evidence="1 2">
    <name type="scientific">Fodinicurvata halophila</name>
    <dbReference type="NCBI Taxonomy" id="1419723"/>
    <lineage>
        <taxon>Bacteria</taxon>
        <taxon>Pseudomonadati</taxon>
        <taxon>Pseudomonadota</taxon>
        <taxon>Alphaproteobacteria</taxon>
        <taxon>Rhodospirillales</taxon>
        <taxon>Rhodovibrionaceae</taxon>
        <taxon>Fodinicurvata</taxon>
    </lineage>
</organism>
<proteinExistence type="predicted"/>
<evidence type="ECO:0000313" key="1">
    <source>
        <dbReference type="EMBL" id="MFC4350634.1"/>
    </source>
</evidence>
<dbReference type="Gene3D" id="3.40.50.720">
    <property type="entry name" value="NAD(P)-binding Rossmann-like Domain"/>
    <property type="match status" value="1"/>
</dbReference>
<dbReference type="InterPro" id="IPR002347">
    <property type="entry name" value="SDR_fam"/>
</dbReference>
<dbReference type="InterPro" id="IPR036291">
    <property type="entry name" value="NAD(P)-bd_dom_sf"/>
</dbReference>
<dbReference type="Proteomes" id="UP001595799">
    <property type="component" value="Unassembled WGS sequence"/>
</dbReference>
<comment type="caution">
    <text evidence="1">The sequence shown here is derived from an EMBL/GenBank/DDBJ whole genome shotgun (WGS) entry which is preliminary data.</text>
</comment>
<name>A0ABV8UHW2_9PROT</name>
<protein>
    <submittedName>
        <fullName evidence="1">SDR family oxidoreductase</fullName>
    </submittedName>
</protein>
<dbReference type="SUPFAM" id="SSF51735">
    <property type="entry name" value="NAD(P)-binding Rossmann-fold domains"/>
    <property type="match status" value="1"/>
</dbReference>
<gene>
    <name evidence="1" type="ORF">ACFOW6_03655</name>
</gene>
<keyword evidence="2" id="KW-1185">Reference proteome</keyword>
<dbReference type="EMBL" id="JBHSCW010000001">
    <property type="protein sequence ID" value="MFC4350634.1"/>
    <property type="molecule type" value="Genomic_DNA"/>
</dbReference>
<dbReference type="Pfam" id="PF13561">
    <property type="entry name" value="adh_short_C2"/>
    <property type="match status" value="1"/>
</dbReference>
<dbReference type="RefSeq" id="WP_382421011.1">
    <property type="nucleotide sequence ID" value="NZ_JBHSCW010000001.1"/>
</dbReference>